<keyword evidence="3" id="KW-1185">Reference proteome</keyword>
<dbReference type="GeneTree" id="ENSGT01030000234759"/>
<evidence type="ECO:0000313" key="2">
    <source>
        <dbReference type="Ensembl" id="ENSDLAP00005044790.1"/>
    </source>
</evidence>
<reference evidence="2" key="1">
    <citation type="submission" date="2025-08" db="UniProtKB">
        <authorList>
            <consortium name="Ensembl"/>
        </authorList>
    </citation>
    <scope>IDENTIFICATION</scope>
</reference>
<dbReference type="GO" id="GO:0006313">
    <property type="term" value="P:DNA transposition"/>
    <property type="evidence" value="ECO:0007669"/>
    <property type="project" value="InterPro"/>
</dbReference>
<organism evidence="2 3">
    <name type="scientific">Dicentrarchus labrax</name>
    <name type="common">European seabass</name>
    <name type="synonym">Morone labrax</name>
    <dbReference type="NCBI Taxonomy" id="13489"/>
    <lineage>
        <taxon>Eukaryota</taxon>
        <taxon>Metazoa</taxon>
        <taxon>Chordata</taxon>
        <taxon>Craniata</taxon>
        <taxon>Vertebrata</taxon>
        <taxon>Euteleostomi</taxon>
        <taxon>Actinopterygii</taxon>
        <taxon>Neopterygii</taxon>
        <taxon>Teleostei</taxon>
        <taxon>Neoteleostei</taxon>
        <taxon>Acanthomorphata</taxon>
        <taxon>Eupercaria</taxon>
        <taxon>Moronidae</taxon>
        <taxon>Dicentrarchus</taxon>
    </lineage>
</organism>
<feature type="domain" description="Transposase Tc1-like" evidence="1">
    <location>
        <begin position="10"/>
        <end position="68"/>
    </location>
</feature>
<dbReference type="Ensembl" id="ENSDLAT00005047796.2">
    <property type="protein sequence ID" value="ENSDLAP00005044790.1"/>
    <property type="gene ID" value="ENSDLAG00005019845.2"/>
</dbReference>
<evidence type="ECO:0000259" key="1">
    <source>
        <dbReference type="Pfam" id="PF01498"/>
    </source>
</evidence>
<reference evidence="2" key="2">
    <citation type="submission" date="2025-09" db="UniProtKB">
        <authorList>
            <consortium name="Ensembl"/>
        </authorList>
    </citation>
    <scope>IDENTIFICATION</scope>
</reference>
<dbReference type="GO" id="GO:0015074">
    <property type="term" value="P:DNA integration"/>
    <property type="evidence" value="ECO:0007669"/>
    <property type="project" value="InterPro"/>
</dbReference>
<dbReference type="Pfam" id="PF01498">
    <property type="entry name" value="HTH_Tnp_Tc3_2"/>
    <property type="match status" value="1"/>
</dbReference>
<dbReference type="Proteomes" id="UP000694389">
    <property type="component" value="Unassembled WGS sequence"/>
</dbReference>
<protein>
    <recommendedName>
        <fullName evidence="1">Transposase Tc1-like domain-containing protein</fullName>
    </recommendedName>
</protein>
<dbReference type="GO" id="GO:0003677">
    <property type="term" value="F:DNA binding"/>
    <property type="evidence" value="ECO:0007669"/>
    <property type="project" value="InterPro"/>
</dbReference>
<accession>A0A8C4HQ14</accession>
<dbReference type="AlphaFoldDB" id="A0A8C4HQ14"/>
<dbReference type="InterPro" id="IPR002492">
    <property type="entry name" value="Transposase_Tc1-like"/>
</dbReference>
<name>A0A8C4HQ14_DICLA</name>
<sequence length="85" mass="9911">MKNYHSNGSKNQSMTSSREIKEGLKLHVSTVTIRRCLCEAKLSARSPCKVPFLQKLHVLKRLRFAKEHDVYNYFTLRKSQLVSLM</sequence>
<proteinExistence type="predicted"/>
<evidence type="ECO:0000313" key="3">
    <source>
        <dbReference type="Proteomes" id="UP000694389"/>
    </source>
</evidence>